<gene>
    <name evidence="1" type="ORF">CK203_006897</name>
</gene>
<sequence length="358" mass="40444">MKWDFLDQALERKSLSTRWRLWMGGCLSSTNFVVSMNGSAKGWFKATRGLRQGNPLSSFLSTVVVDVFSRMMLGVERSGLLEGFLVGRSRVRVTYLCFVDDNIFSSRVGMEDLQNFKLILLNIEECPFYEDIITSFGESDSSKVMLSSCFTGEVHPSESLFDKLARFNGFLGMPVVGFENEILSLLRKMDARRGHGGKVGGGGGQGEEQWGPSYRSIRSLRCISNWVRRERGTISLVRNRVCKPKLGGDLGLGRISLRNRALLGKWLWKCPRDSDALWHKDSLLGRLVGQSTFVPQFPNLFRVVIVRNALISSIIDTSFPSWNLSFRHNLTDVEIEDLEKVLSFSHVLLILSIPDMRD</sequence>
<accession>A0A438KCX6</accession>
<proteinExistence type="predicted"/>
<evidence type="ECO:0000313" key="1">
    <source>
        <dbReference type="EMBL" id="RVX19038.1"/>
    </source>
</evidence>
<dbReference type="Proteomes" id="UP000288805">
    <property type="component" value="Unassembled WGS sequence"/>
</dbReference>
<reference evidence="1 2" key="1">
    <citation type="journal article" date="2018" name="PLoS Genet.">
        <title>Population sequencing reveals clonal diversity and ancestral inbreeding in the grapevine cultivar Chardonnay.</title>
        <authorList>
            <person name="Roach M.J."/>
            <person name="Johnson D.L."/>
            <person name="Bohlmann J."/>
            <person name="van Vuuren H.J."/>
            <person name="Jones S.J."/>
            <person name="Pretorius I.S."/>
            <person name="Schmidt S.A."/>
            <person name="Borneman A.R."/>
        </authorList>
    </citation>
    <scope>NUCLEOTIDE SEQUENCE [LARGE SCALE GENOMIC DNA]</scope>
    <source>
        <strain evidence="2">cv. Chardonnay</strain>
        <tissue evidence="1">Leaf</tissue>
    </source>
</reference>
<name>A0A438KCX6_VITVI</name>
<protein>
    <submittedName>
        <fullName evidence="1">Uncharacterized protein</fullName>
    </submittedName>
</protein>
<dbReference type="EMBL" id="QGNW01000010">
    <property type="protein sequence ID" value="RVX19038.1"/>
    <property type="molecule type" value="Genomic_DNA"/>
</dbReference>
<dbReference type="AlphaFoldDB" id="A0A438KCX6"/>
<organism evidence="1 2">
    <name type="scientific">Vitis vinifera</name>
    <name type="common">Grape</name>
    <dbReference type="NCBI Taxonomy" id="29760"/>
    <lineage>
        <taxon>Eukaryota</taxon>
        <taxon>Viridiplantae</taxon>
        <taxon>Streptophyta</taxon>
        <taxon>Embryophyta</taxon>
        <taxon>Tracheophyta</taxon>
        <taxon>Spermatophyta</taxon>
        <taxon>Magnoliopsida</taxon>
        <taxon>eudicotyledons</taxon>
        <taxon>Gunneridae</taxon>
        <taxon>Pentapetalae</taxon>
        <taxon>rosids</taxon>
        <taxon>Vitales</taxon>
        <taxon>Vitaceae</taxon>
        <taxon>Viteae</taxon>
        <taxon>Vitis</taxon>
    </lineage>
</organism>
<comment type="caution">
    <text evidence="1">The sequence shown here is derived from an EMBL/GenBank/DDBJ whole genome shotgun (WGS) entry which is preliminary data.</text>
</comment>
<evidence type="ECO:0000313" key="2">
    <source>
        <dbReference type="Proteomes" id="UP000288805"/>
    </source>
</evidence>
<dbReference type="SUPFAM" id="SSF56672">
    <property type="entry name" value="DNA/RNA polymerases"/>
    <property type="match status" value="1"/>
</dbReference>
<dbReference type="InterPro" id="IPR043502">
    <property type="entry name" value="DNA/RNA_pol_sf"/>
</dbReference>